<evidence type="ECO:0000256" key="5">
    <source>
        <dbReference type="ARBA" id="ARBA00022771"/>
    </source>
</evidence>
<dbReference type="FunFam" id="3.30.160.60:FF:000100">
    <property type="entry name" value="Zinc finger 45-like"/>
    <property type="match status" value="1"/>
</dbReference>
<dbReference type="PROSITE" id="PS50157">
    <property type="entry name" value="ZINC_FINGER_C2H2_2"/>
    <property type="match status" value="2"/>
</dbReference>
<evidence type="ECO:0000256" key="3">
    <source>
        <dbReference type="ARBA" id="ARBA00022723"/>
    </source>
</evidence>
<evidence type="ECO:0000256" key="2">
    <source>
        <dbReference type="ARBA" id="ARBA00006991"/>
    </source>
</evidence>
<keyword evidence="7" id="KW-0805">Transcription regulation</keyword>
<evidence type="ECO:0000313" key="14">
    <source>
        <dbReference type="EMBL" id="KAK4458463.1"/>
    </source>
</evidence>
<evidence type="ECO:0000313" key="15">
    <source>
        <dbReference type="Proteomes" id="UP001321749"/>
    </source>
</evidence>
<dbReference type="FunFam" id="3.30.160.60:FF:001156">
    <property type="entry name" value="Zinc finger protein 407"/>
    <property type="match status" value="1"/>
</dbReference>
<keyword evidence="4" id="KW-0677">Repeat</keyword>
<dbReference type="Proteomes" id="UP001321749">
    <property type="component" value="Unassembled WGS sequence"/>
</dbReference>
<keyword evidence="15" id="KW-1185">Reference proteome</keyword>
<feature type="compositionally biased region" description="Basic and acidic residues" evidence="12">
    <location>
        <begin position="106"/>
        <end position="118"/>
    </location>
</feature>
<evidence type="ECO:0000256" key="10">
    <source>
        <dbReference type="ARBA" id="ARBA00023242"/>
    </source>
</evidence>
<dbReference type="Pfam" id="PF00096">
    <property type="entry name" value="zf-C2H2"/>
    <property type="match status" value="2"/>
</dbReference>
<dbReference type="EMBL" id="MU865068">
    <property type="protein sequence ID" value="KAK4458463.1"/>
    <property type="molecule type" value="Genomic_DNA"/>
</dbReference>
<dbReference type="GO" id="GO:0008270">
    <property type="term" value="F:zinc ion binding"/>
    <property type="evidence" value="ECO:0007669"/>
    <property type="project" value="UniProtKB-KW"/>
</dbReference>
<dbReference type="Gene3D" id="3.30.160.60">
    <property type="entry name" value="Classic Zinc Finger"/>
    <property type="match status" value="2"/>
</dbReference>
<dbReference type="GO" id="GO:0000981">
    <property type="term" value="F:DNA-binding transcription factor activity, RNA polymerase II-specific"/>
    <property type="evidence" value="ECO:0007669"/>
    <property type="project" value="TreeGrafter"/>
</dbReference>
<keyword evidence="8" id="KW-0238">DNA-binding</keyword>
<evidence type="ECO:0000256" key="11">
    <source>
        <dbReference type="PROSITE-ProRule" id="PRU00042"/>
    </source>
</evidence>
<feature type="domain" description="C2H2-type" evidence="13">
    <location>
        <begin position="53"/>
        <end position="80"/>
    </location>
</feature>
<feature type="domain" description="C2H2-type" evidence="13">
    <location>
        <begin position="81"/>
        <end position="111"/>
    </location>
</feature>
<reference evidence="14" key="2">
    <citation type="submission" date="2023-06" db="EMBL/GenBank/DDBJ databases">
        <authorList>
            <consortium name="Lawrence Berkeley National Laboratory"/>
            <person name="Mondo S.J."/>
            <person name="Hensen N."/>
            <person name="Bonometti L."/>
            <person name="Westerberg I."/>
            <person name="Brannstrom I.O."/>
            <person name="Guillou S."/>
            <person name="Cros-Aarteil S."/>
            <person name="Calhoun S."/>
            <person name="Haridas S."/>
            <person name="Kuo A."/>
            <person name="Pangilinan J."/>
            <person name="Riley R."/>
            <person name="Labutti K."/>
            <person name="Andreopoulos B."/>
            <person name="Lipzen A."/>
            <person name="Chen C."/>
            <person name="Yanf M."/>
            <person name="Daum C."/>
            <person name="Ng V."/>
            <person name="Clum A."/>
            <person name="Steindorff A."/>
            <person name="Ohm R."/>
            <person name="Martin F."/>
            <person name="Silar P."/>
            <person name="Natvig D."/>
            <person name="Lalanne C."/>
            <person name="Gautier V."/>
            <person name="Ament-Velasquez S.L."/>
            <person name="Kruys A."/>
            <person name="Hutchinson M.I."/>
            <person name="Powell A.J."/>
            <person name="Barry K."/>
            <person name="Miller A.N."/>
            <person name="Grigoriev I.V."/>
            <person name="Debuchy R."/>
            <person name="Gladieux P."/>
            <person name="Thoren M.H."/>
            <person name="Johannesson H."/>
        </authorList>
    </citation>
    <scope>NUCLEOTIDE SEQUENCE</scope>
    <source>
        <strain evidence="14">PSN324</strain>
    </source>
</reference>
<evidence type="ECO:0000256" key="4">
    <source>
        <dbReference type="ARBA" id="ARBA00022737"/>
    </source>
</evidence>
<dbReference type="GO" id="GO:0005634">
    <property type="term" value="C:nucleus"/>
    <property type="evidence" value="ECO:0007669"/>
    <property type="project" value="UniProtKB-SubCell"/>
</dbReference>
<feature type="region of interest" description="Disordered" evidence="12">
    <location>
        <begin position="102"/>
        <end position="140"/>
    </location>
</feature>
<comment type="similarity">
    <text evidence="2">Belongs to the krueppel C2H2-type zinc-finger protein family.</text>
</comment>
<evidence type="ECO:0000256" key="12">
    <source>
        <dbReference type="SAM" id="MobiDB-lite"/>
    </source>
</evidence>
<evidence type="ECO:0000259" key="13">
    <source>
        <dbReference type="PROSITE" id="PS50157"/>
    </source>
</evidence>
<comment type="subcellular location">
    <subcellularLocation>
        <location evidence="1">Nucleus</location>
    </subcellularLocation>
</comment>
<evidence type="ECO:0000256" key="8">
    <source>
        <dbReference type="ARBA" id="ARBA00023125"/>
    </source>
</evidence>
<evidence type="ECO:0000256" key="7">
    <source>
        <dbReference type="ARBA" id="ARBA00023015"/>
    </source>
</evidence>
<reference evidence="14" key="1">
    <citation type="journal article" date="2023" name="Mol. Phylogenet. Evol.">
        <title>Genome-scale phylogeny and comparative genomics of the fungal order Sordariales.</title>
        <authorList>
            <person name="Hensen N."/>
            <person name="Bonometti L."/>
            <person name="Westerberg I."/>
            <person name="Brannstrom I.O."/>
            <person name="Guillou S."/>
            <person name="Cros-Aarteil S."/>
            <person name="Calhoun S."/>
            <person name="Haridas S."/>
            <person name="Kuo A."/>
            <person name="Mondo S."/>
            <person name="Pangilinan J."/>
            <person name="Riley R."/>
            <person name="LaButti K."/>
            <person name="Andreopoulos B."/>
            <person name="Lipzen A."/>
            <person name="Chen C."/>
            <person name="Yan M."/>
            <person name="Daum C."/>
            <person name="Ng V."/>
            <person name="Clum A."/>
            <person name="Steindorff A."/>
            <person name="Ohm R.A."/>
            <person name="Martin F."/>
            <person name="Silar P."/>
            <person name="Natvig D.O."/>
            <person name="Lalanne C."/>
            <person name="Gautier V."/>
            <person name="Ament-Velasquez S.L."/>
            <person name="Kruys A."/>
            <person name="Hutchinson M.I."/>
            <person name="Powell A.J."/>
            <person name="Barry K."/>
            <person name="Miller A.N."/>
            <person name="Grigoriev I.V."/>
            <person name="Debuchy R."/>
            <person name="Gladieux P."/>
            <person name="Hiltunen Thoren M."/>
            <person name="Johannesson H."/>
        </authorList>
    </citation>
    <scope>NUCLEOTIDE SEQUENCE</scope>
    <source>
        <strain evidence="14">PSN324</strain>
    </source>
</reference>
<keyword evidence="3" id="KW-0479">Metal-binding</keyword>
<dbReference type="InterPro" id="IPR013087">
    <property type="entry name" value="Znf_C2H2_type"/>
</dbReference>
<dbReference type="AlphaFoldDB" id="A0AAV9HCS3"/>
<dbReference type="SMART" id="SM00355">
    <property type="entry name" value="ZnF_C2H2"/>
    <property type="match status" value="2"/>
</dbReference>
<comment type="caution">
    <text evidence="14">The sequence shown here is derived from an EMBL/GenBank/DDBJ whole genome shotgun (WGS) entry which is preliminary data.</text>
</comment>
<evidence type="ECO:0000256" key="6">
    <source>
        <dbReference type="ARBA" id="ARBA00022833"/>
    </source>
</evidence>
<keyword evidence="9" id="KW-0804">Transcription</keyword>
<name>A0AAV9HCS3_9PEZI</name>
<proteinExistence type="inferred from homology"/>
<sequence>MSPPGGAVLSNLHQPGGGLTMITNGYPAAMQGYGQPMYLNHHAPHASQQDRPFKCDQCPQSFNRNHDLKRHKRIHLAVKPFPCLYCDKSFSRKDALKRHKLVKGCGDGEKAENTDASRIRNGNNSETPPGDEAAPHHGAN</sequence>
<gene>
    <name evidence="14" type="ORF">QBC42DRAFT_233969</name>
</gene>
<evidence type="ECO:0000256" key="1">
    <source>
        <dbReference type="ARBA" id="ARBA00004123"/>
    </source>
</evidence>
<evidence type="ECO:0000256" key="9">
    <source>
        <dbReference type="ARBA" id="ARBA00023163"/>
    </source>
</evidence>
<keyword evidence="5 11" id="KW-0863">Zinc-finger</keyword>
<dbReference type="GO" id="GO:0003677">
    <property type="term" value="F:DNA binding"/>
    <property type="evidence" value="ECO:0007669"/>
    <property type="project" value="UniProtKB-KW"/>
</dbReference>
<dbReference type="PANTHER" id="PTHR24394:SF44">
    <property type="entry name" value="ZINC FINGER PROTEIN 271-LIKE"/>
    <property type="match status" value="1"/>
</dbReference>
<organism evidence="14 15">
    <name type="scientific">Cladorrhinum samala</name>
    <dbReference type="NCBI Taxonomy" id="585594"/>
    <lineage>
        <taxon>Eukaryota</taxon>
        <taxon>Fungi</taxon>
        <taxon>Dikarya</taxon>
        <taxon>Ascomycota</taxon>
        <taxon>Pezizomycotina</taxon>
        <taxon>Sordariomycetes</taxon>
        <taxon>Sordariomycetidae</taxon>
        <taxon>Sordariales</taxon>
        <taxon>Podosporaceae</taxon>
        <taxon>Cladorrhinum</taxon>
    </lineage>
</organism>
<keyword evidence="6" id="KW-0862">Zinc</keyword>
<dbReference type="PANTHER" id="PTHR24394">
    <property type="entry name" value="ZINC FINGER PROTEIN"/>
    <property type="match status" value="1"/>
</dbReference>
<dbReference type="SUPFAM" id="SSF57667">
    <property type="entry name" value="beta-beta-alpha zinc fingers"/>
    <property type="match status" value="1"/>
</dbReference>
<protein>
    <recommendedName>
        <fullName evidence="13">C2H2-type domain-containing protein</fullName>
    </recommendedName>
</protein>
<dbReference type="InterPro" id="IPR036236">
    <property type="entry name" value="Znf_C2H2_sf"/>
</dbReference>
<keyword evidence="10" id="KW-0539">Nucleus</keyword>
<accession>A0AAV9HCS3</accession>
<dbReference type="PROSITE" id="PS00028">
    <property type="entry name" value="ZINC_FINGER_C2H2_1"/>
    <property type="match status" value="1"/>
</dbReference>